<organism evidence="1">
    <name type="scientific">marine metagenome</name>
    <dbReference type="NCBI Taxonomy" id="408172"/>
    <lineage>
        <taxon>unclassified sequences</taxon>
        <taxon>metagenomes</taxon>
        <taxon>ecological metagenomes</taxon>
    </lineage>
</organism>
<gene>
    <name evidence="1" type="ORF">METZ01_LOCUS72309</name>
</gene>
<protein>
    <submittedName>
        <fullName evidence="1">Uncharacterized protein</fullName>
    </submittedName>
</protein>
<feature type="non-terminal residue" evidence="1">
    <location>
        <position position="42"/>
    </location>
</feature>
<sequence>MFEQSEFALTAFSNAVHQHYIHFFRTEVESFGAAITDWELKR</sequence>
<dbReference type="AlphaFoldDB" id="A0A381TTU2"/>
<accession>A0A381TTU2</accession>
<evidence type="ECO:0000313" key="1">
    <source>
        <dbReference type="EMBL" id="SVA19455.1"/>
    </source>
</evidence>
<name>A0A381TTU2_9ZZZZ</name>
<reference evidence="1" key="1">
    <citation type="submission" date="2018-05" db="EMBL/GenBank/DDBJ databases">
        <authorList>
            <person name="Lanie J.A."/>
            <person name="Ng W.-L."/>
            <person name="Kazmierczak K.M."/>
            <person name="Andrzejewski T.M."/>
            <person name="Davidsen T.M."/>
            <person name="Wayne K.J."/>
            <person name="Tettelin H."/>
            <person name="Glass J.I."/>
            <person name="Rusch D."/>
            <person name="Podicherti R."/>
            <person name="Tsui H.-C.T."/>
            <person name="Winkler M.E."/>
        </authorList>
    </citation>
    <scope>NUCLEOTIDE SEQUENCE</scope>
</reference>
<dbReference type="EMBL" id="UINC01005154">
    <property type="protein sequence ID" value="SVA19455.1"/>
    <property type="molecule type" value="Genomic_DNA"/>
</dbReference>
<proteinExistence type="predicted"/>